<dbReference type="Gene3D" id="1.20.120.530">
    <property type="entry name" value="GntR ligand-binding domain-like"/>
    <property type="match status" value="1"/>
</dbReference>
<dbReference type="AlphaFoldDB" id="A0A1H1KFK6"/>
<name>A0A1H1KFK6_9BURK</name>
<dbReference type="InterPro" id="IPR011711">
    <property type="entry name" value="GntR_C"/>
</dbReference>
<keyword evidence="2 5" id="KW-0238">DNA-binding</keyword>
<evidence type="ECO:0000256" key="2">
    <source>
        <dbReference type="ARBA" id="ARBA00023125"/>
    </source>
</evidence>
<evidence type="ECO:0000313" key="5">
    <source>
        <dbReference type="EMBL" id="SDR61128.1"/>
    </source>
</evidence>
<feature type="domain" description="HTH gntR-type" evidence="4">
    <location>
        <begin position="21"/>
        <end position="88"/>
    </location>
</feature>
<dbReference type="SUPFAM" id="SSF48008">
    <property type="entry name" value="GntR ligand-binding domain-like"/>
    <property type="match status" value="1"/>
</dbReference>
<sequence>MTARRPARTLPDAHRGGGSVASLTLRAYRLLEEAIVTQSIAPGSTVTEAQLSELIGMSRMSTREAVRRLARENLLVVLPKRGIVVRPIDPHAQLRLLETRREVERLLARLVARESNDAQKATLRELASRFEAAAQHADTLAFVHADKSFNDLCLASCKNDFVVDAMRLMQGPSRRFWFQRSRDAEIIAESGSLHAALALAMASGNADSAARASDRLLDSAERIARRAIEEAARALPAVR</sequence>
<dbReference type="Pfam" id="PF07729">
    <property type="entry name" value="FCD"/>
    <property type="match status" value="1"/>
</dbReference>
<gene>
    <name evidence="5" type="ORF">SAMN05445850_7571</name>
</gene>
<reference evidence="6" key="1">
    <citation type="submission" date="2016-10" db="EMBL/GenBank/DDBJ databases">
        <authorList>
            <person name="Varghese N."/>
            <person name="Submissions S."/>
        </authorList>
    </citation>
    <scope>NUCLEOTIDE SEQUENCE [LARGE SCALE GENOMIC DNA]</scope>
    <source>
        <strain evidence="6">DUS833</strain>
    </source>
</reference>
<dbReference type="Pfam" id="PF00392">
    <property type="entry name" value="GntR"/>
    <property type="match status" value="1"/>
</dbReference>
<organism evidence="5 6">
    <name type="scientific">Paraburkholderia tuberum</name>
    <dbReference type="NCBI Taxonomy" id="157910"/>
    <lineage>
        <taxon>Bacteria</taxon>
        <taxon>Pseudomonadati</taxon>
        <taxon>Pseudomonadota</taxon>
        <taxon>Betaproteobacteria</taxon>
        <taxon>Burkholderiales</taxon>
        <taxon>Burkholderiaceae</taxon>
        <taxon>Paraburkholderia</taxon>
    </lineage>
</organism>
<dbReference type="SMART" id="SM00345">
    <property type="entry name" value="HTH_GNTR"/>
    <property type="match status" value="1"/>
</dbReference>
<dbReference type="InterPro" id="IPR000524">
    <property type="entry name" value="Tscrpt_reg_HTH_GntR"/>
</dbReference>
<proteinExistence type="predicted"/>
<dbReference type="Proteomes" id="UP000199365">
    <property type="component" value="Unassembled WGS sequence"/>
</dbReference>
<dbReference type="InterPro" id="IPR036390">
    <property type="entry name" value="WH_DNA-bd_sf"/>
</dbReference>
<dbReference type="RefSeq" id="WP_167368826.1">
    <property type="nucleotide sequence ID" value="NZ_FNKX01000004.1"/>
</dbReference>
<keyword evidence="3" id="KW-0804">Transcription</keyword>
<dbReference type="PANTHER" id="PTHR43537">
    <property type="entry name" value="TRANSCRIPTIONAL REGULATOR, GNTR FAMILY"/>
    <property type="match status" value="1"/>
</dbReference>
<dbReference type="PANTHER" id="PTHR43537:SF5">
    <property type="entry name" value="UXU OPERON TRANSCRIPTIONAL REGULATOR"/>
    <property type="match status" value="1"/>
</dbReference>
<dbReference type="InterPro" id="IPR008920">
    <property type="entry name" value="TF_FadR/GntR_C"/>
</dbReference>
<dbReference type="GO" id="GO:0003700">
    <property type="term" value="F:DNA-binding transcription factor activity"/>
    <property type="evidence" value="ECO:0007669"/>
    <property type="project" value="InterPro"/>
</dbReference>
<evidence type="ECO:0000259" key="4">
    <source>
        <dbReference type="PROSITE" id="PS50949"/>
    </source>
</evidence>
<dbReference type="STRING" id="157910.SAMN05445850_7571"/>
<keyword evidence="6" id="KW-1185">Reference proteome</keyword>
<keyword evidence="1" id="KW-0805">Transcription regulation</keyword>
<dbReference type="EMBL" id="FNKX01000004">
    <property type="protein sequence ID" value="SDR61128.1"/>
    <property type="molecule type" value="Genomic_DNA"/>
</dbReference>
<evidence type="ECO:0000256" key="3">
    <source>
        <dbReference type="ARBA" id="ARBA00023163"/>
    </source>
</evidence>
<dbReference type="GO" id="GO:0003677">
    <property type="term" value="F:DNA binding"/>
    <property type="evidence" value="ECO:0007669"/>
    <property type="project" value="UniProtKB-KW"/>
</dbReference>
<dbReference type="SMART" id="SM00895">
    <property type="entry name" value="FCD"/>
    <property type="match status" value="1"/>
</dbReference>
<dbReference type="PROSITE" id="PS50949">
    <property type="entry name" value="HTH_GNTR"/>
    <property type="match status" value="1"/>
</dbReference>
<dbReference type="Gene3D" id="1.10.10.10">
    <property type="entry name" value="Winged helix-like DNA-binding domain superfamily/Winged helix DNA-binding domain"/>
    <property type="match status" value="1"/>
</dbReference>
<evidence type="ECO:0000313" key="6">
    <source>
        <dbReference type="Proteomes" id="UP000199365"/>
    </source>
</evidence>
<accession>A0A1H1KFK6</accession>
<dbReference type="SUPFAM" id="SSF46785">
    <property type="entry name" value="Winged helix' DNA-binding domain"/>
    <property type="match status" value="1"/>
</dbReference>
<protein>
    <submittedName>
        <fullName evidence="5">DNA-binding transcriptional regulator, GntR family</fullName>
    </submittedName>
</protein>
<evidence type="ECO:0000256" key="1">
    <source>
        <dbReference type="ARBA" id="ARBA00023015"/>
    </source>
</evidence>
<dbReference type="InterPro" id="IPR036388">
    <property type="entry name" value="WH-like_DNA-bd_sf"/>
</dbReference>